<comment type="caution">
    <text evidence="1">The sequence shown here is derived from an EMBL/GenBank/DDBJ whole genome shotgun (WGS) entry which is preliminary data.</text>
</comment>
<proteinExistence type="predicted"/>
<gene>
    <name evidence="1" type="ORF">LOK49_LG07G01517</name>
</gene>
<dbReference type="Proteomes" id="UP001060215">
    <property type="component" value="Chromosome 7"/>
</dbReference>
<dbReference type="EMBL" id="CM045764">
    <property type="protein sequence ID" value="KAI8008671.1"/>
    <property type="molecule type" value="Genomic_DNA"/>
</dbReference>
<reference evidence="1 2" key="1">
    <citation type="journal article" date="2022" name="Plant J.">
        <title>Chromosome-level genome of Camellia lanceoleosa provides a valuable resource for understanding genome evolution and self-incompatibility.</title>
        <authorList>
            <person name="Gong W."/>
            <person name="Xiao S."/>
            <person name="Wang L."/>
            <person name="Liao Z."/>
            <person name="Chang Y."/>
            <person name="Mo W."/>
            <person name="Hu G."/>
            <person name="Li W."/>
            <person name="Zhao G."/>
            <person name="Zhu H."/>
            <person name="Hu X."/>
            <person name="Ji K."/>
            <person name="Xiang X."/>
            <person name="Song Q."/>
            <person name="Yuan D."/>
            <person name="Jin S."/>
            <person name="Zhang L."/>
        </authorList>
    </citation>
    <scope>NUCLEOTIDE SEQUENCE [LARGE SCALE GENOMIC DNA]</scope>
    <source>
        <strain evidence="1">SQ_2022a</strain>
    </source>
</reference>
<keyword evidence="2" id="KW-1185">Reference proteome</keyword>
<accession>A0ACC0H6K3</accession>
<evidence type="ECO:0000313" key="2">
    <source>
        <dbReference type="Proteomes" id="UP001060215"/>
    </source>
</evidence>
<sequence>MPPQSSGLFGSIGDGMSGVGKNQNKLSLLLAIHEDSRGLDIGFQGNYENYNVLMTKNFPPGFQGKEIFQDNAIGIGEKNEGFDNFVDALLGFETYRLAKSKPLRSRRSREFSVKPLNPLESYLTAQLYREQAQKDEFEFSSVPSPLTPTVRPLLVTDGNRIISRDFSDSFGYKLKNKGVISLEEDSFGKDDCLKKFFMQPNLVFTL</sequence>
<protein>
    <submittedName>
        <fullName evidence="1">Uncharacterized protein</fullName>
    </submittedName>
</protein>
<name>A0ACC0H6K3_9ERIC</name>
<evidence type="ECO:0000313" key="1">
    <source>
        <dbReference type="EMBL" id="KAI8008671.1"/>
    </source>
</evidence>
<organism evidence="1 2">
    <name type="scientific">Camellia lanceoleosa</name>
    <dbReference type="NCBI Taxonomy" id="1840588"/>
    <lineage>
        <taxon>Eukaryota</taxon>
        <taxon>Viridiplantae</taxon>
        <taxon>Streptophyta</taxon>
        <taxon>Embryophyta</taxon>
        <taxon>Tracheophyta</taxon>
        <taxon>Spermatophyta</taxon>
        <taxon>Magnoliopsida</taxon>
        <taxon>eudicotyledons</taxon>
        <taxon>Gunneridae</taxon>
        <taxon>Pentapetalae</taxon>
        <taxon>asterids</taxon>
        <taxon>Ericales</taxon>
        <taxon>Theaceae</taxon>
        <taxon>Camellia</taxon>
    </lineage>
</organism>